<feature type="transmembrane region" description="Helical" evidence="6">
    <location>
        <begin position="12"/>
        <end position="29"/>
    </location>
</feature>
<evidence type="ECO:0000256" key="5">
    <source>
        <dbReference type="SAM" id="MobiDB-lite"/>
    </source>
</evidence>
<keyword evidence="4 6" id="KW-0472">Membrane</keyword>
<evidence type="ECO:0000256" key="6">
    <source>
        <dbReference type="SAM" id="Phobius"/>
    </source>
</evidence>
<organism evidence="7 8">
    <name type="scientific">Gossypium raimondii</name>
    <name type="common">Peruvian cotton</name>
    <name type="synonym">Gossypium klotzschianum subsp. raimondii</name>
    <dbReference type="NCBI Taxonomy" id="29730"/>
    <lineage>
        <taxon>Eukaryota</taxon>
        <taxon>Viridiplantae</taxon>
        <taxon>Streptophyta</taxon>
        <taxon>Embryophyta</taxon>
        <taxon>Tracheophyta</taxon>
        <taxon>Spermatophyta</taxon>
        <taxon>Magnoliopsida</taxon>
        <taxon>eudicotyledons</taxon>
        <taxon>Gunneridae</taxon>
        <taxon>Pentapetalae</taxon>
        <taxon>rosids</taxon>
        <taxon>malvids</taxon>
        <taxon>Malvales</taxon>
        <taxon>Malvaceae</taxon>
        <taxon>Malvoideae</taxon>
        <taxon>Gossypium</taxon>
    </lineage>
</organism>
<dbReference type="Proteomes" id="UP000593578">
    <property type="component" value="Unassembled WGS sequence"/>
</dbReference>
<feature type="transmembrane region" description="Helical" evidence="6">
    <location>
        <begin position="277"/>
        <end position="294"/>
    </location>
</feature>
<dbReference type="InterPro" id="IPR051068">
    <property type="entry name" value="MFS_Domain-Containing_Protein"/>
</dbReference>
<feature type="transmembrane region" description="Helical" evidence="6">
    <location>
        <begin position="245"/>
        <end position="265"/>
    </location>
</feature>
<dbReference type="Pfam" id="PF07690">
    <property type="entry name" value="MFS_1"/>
    <property type="match status" value="1"/>
</dbReference>
<dbReference type="GO" id="GO:0022857">
    <property type="term" value="F:transmembrane transporter activity"/>
    <property type="evidence" value="ECO:0007669"/>
    <property type="project" value="InterPro"/>
</dbReference>
<name>A0A7J8P1F2_GOSRA</name>
<evidence type="ECO:0000256" key="4">
    <source>
        <dbReference type="ARBA" id="ARBA00023136"/>
    </source>
</evidence>
<protein>
    <recommendedName>
        <fullName evidence="9">SPX domain-containing protein</fullName>
    </recommendedName>
</protein>
<evidence type="ECO:0000313" key="8">
    <source>
        <dbReference type="Proteomes" id="UP000593578"/>
    </source>
</evidence>
<accession>A0A7J8P1F2</accession>
<evidence type="ECO:0000256" key="1">
    <source>
        <dbReference type="ARBA" id="ARBA00004141"/>
    </source>
</evidence>
<comment type="caution">
    <text evidence="7">The sequence shown here is derived from an EMBL/GenBank/DDBJ whole genome shotgun (WGS) entry which is preliminary data.</text>
</comment>
<evidence type="ECO:0000256" key="3">
    <source>
        <dbReference type="ARBA" id="ARBA00022989"/>
    </source>
</evidence>
<dbReference type="GO" id="GO:1905011">
    <property type="term" value="P:transmembrane phosphate ion transport from cytosol to vacuole"/>
    <property type="evidence" value="ECO:0007669"/>
    <property type="project" value="TreeGrafter"/>
</dbReference>
<dbReference type="InterPro" id="IPR011701">
    <property type="entry name" value="MFS"/>
</dbReference>
<keyword evidence="3 6" id="KW-1133">Transmembrane helix</keyword>
<comment type="subcellular location">
    <subcellularLocation>
        <location evidence="1">Membrane</location>
        <topology evidence="1">Multi-pass membrane protein</topology>
    </subcellularLocation>
</comment>
<dbReference type="AlphaFoldDB" id="A0A7J8P1F2"/>
<evidence type="ECO:0008006" key="9">
    <source>
        <dbReference type="Google" id="ProtNLM"/>
    </source>
</evidence>
<gene>
    <name evidence="7" type="ORF">Gorai_024934</name>
</gene>
<dbReference type="PANTHER" id="PTHR23510">
    <property type="entry name" value="INNER MEMBRANE TRANSPORT PROTEIN YAJR"/>
    <property type="match status" value="1"/>
</dbReference>
<feature type="transmembrane region" description="Helical" evidence="6">
    <location>
        <begin position="50"/>
        <end position="72"/>
    </location>
</feature>
<feature type="transmembrane region" description="Helical" evidence="6">
    <location>
        <begin position="213"/>
        <end position="233"/>
    </location>
</feature>
<feature type="transmembrane region" description="Helical" evidence="6">
    <location>
        <begin position="338"/>
        <end position="363"/>
    </location>
</feature>
<feature type="compositionally biased region" description="Acidic residues" evidence="5">
    <location>
        <begin position="141"/>
        <end position="157"/>
    </location>
</feature>
<dbReference type="SUPFAM" id="SSF103473">
    <property type="entry name" value="MFS general substrate transporter"/>
    <property type="match status" value="1"/>
</dbReference>
<evidence type="ECO:0000313" key="7">
    <source>
        <dbReference type="EMBL" id="MBA0582802.1"/>
    </source>
</evidence>
<dbReference type="PANTHER" id="PTHR23510:SF75">
    <property type="entry name" value="SPX DOMAIN-CONTAINING PROTEIN"/>
    <property type="match status" value="1"/>
</dbReference>
<feature type="transmembrane region" description="Helical" evidence="6">
    <location>
        <begin position="182"/>
        <end position="207"/>
    </location>
</feature>
<sequence>MYALAYDMSSLTVLILGRLCCGLGSARAVNRRYISDCVPLKIRMQASAGFVSASALGMACGPALAGILQTNFKIYKLTFNANTLPGWVMAVAWLVYLVWLWISFKEPSRDIEEPPASNSETVENVALEEGKQPLLITSEEKQEDDEDPEGDGSEEAPEESRKPATSIVSAYRLLTPSVKVQLLIYFMLKYAMEILLSESSVITTYYFSWSTSTVSIFLACLGLTVLPVNIVVGSYISNMFEDRQILLASEIMVCIGILLSFHMIIPYTIPQYVCSGLIMFVSAEVLEGVNLSLLSRVMSSRLSRGTYNGGLLSTEAGTIARVIADATITLAGYLGESLLLNITLLPSFLICVASIVATCFTYNSLY</sequence>
<dbReference type="Gene3D" id="1.20.1250.20">
    <property type="entry name" value="MFS general substrate transporter like domains"/>
    <property type="match status" value="1"/>
</dbReference>
<proteinExistence type="predicted"/>
<dbReference type="EMBL" id="JABEZZ010000003">
    <property type="protein sequence ID" value="MBA0582802.1"/>
    <property type="molecule type" value="Genomic_DNA"/>
</dbReference>
<feature type="region of interest" description="Disordered" evidence="5">
    <location>
        <begin position="136"/>
        <end position="163"/>
    </location>
</feature>
<reference evidence="7 8" key="1">
    <citation type="journal article" date="2019" name="Genome Biol. Evol.">
        <title>Insights into the evolution of the New World diploid cottons (Gossypium, subgenus Houzingenia) based on genome sequencing.</title>
        <authorList>
            <person name="Grover C.E."/>
            <person name="Arick M.A. 2nd"/>
            <person name="Thrash A."/>
            <person name="Conover J.L."/>
            <person name="Sanders W.S."/>
            <person name="Peterson D.G."/>
            <person name="Frelichowski J.E."/>
            <person name="Scheffler J.A."/>
            <person name="Scheffler B.E."/>
            <person name="Wendel J.F."/>
        </authorList>
    </citation>
    <scope>NUCLEOTIDE SEQUENCE [LARGE SCALE GENOMIC DNA]</scope>
    <source>
        <strain evidence="7">8</strain>
        <tissue evidence="7">Leaf</tissue>
    </source>
</reference>
<dbReference type="InterPro" id="IPR036259">
    <property type="entry name" value="MFS_trans_sf"/>
</dbReference>
<dbReference type="GO" id="GO:0009705">
    <property type="term" value="C:plant-type vacuole membrane"/>
    <property type="evidence" value="ECO:0007669"/>
    <property type="project" value="TreeGrafter"/>
</dbReference>
<evidence type="ECO:0000256" key="2">
    <source>
        <dbReference type="ARBA" id="ARBA00022692"/>
    </source>
</evidence>
<feature type="transmembrane region" description="Helical" evidence="6">
    <location>
        <begin position="84"/>
        <end position="102"/>
    </location>
</feature>
<keyword evidence="2 6" id="KW-0812">Transmembrane</keyword>